<dbReference type="InterPro" id="IPR011008">
    <property type="entry name" value="Dimeric_a/b-barrel"/>
</dbReference>
<feature type="domain" description="YCII-related" evidence="2">
    <location>
        <begin position="130"/>
        <end position="224"/>
    </location>
</feature>
<dbReference type="InterPro" id="IPR005545">
    <property type="entry name" value="YCII"/>
</dbReference>
<organism evidence="3 4">
    <name type="scientific">Pyxidicoccus parkwayensis</name>
    <dbReference type="NCBI Taxonomy" id="2813578"/>
    <lineage>
        <taxon>Bacteria</taxon>
        <taxon>Pseudomonadati</taxon>
        <taxon>Myxococcota</taxon>
        <taxon>Myxococcia</taxon>
        <taxon>Myxococcales</taxon>
        <taxon>Cystobacterineae</taxon>
        <taxon>Myxococcaceae</taxon>
        <taxon>Pyxidicoccus</taxon>
    </lineage>
</organism>
<evidence type="ECO:0000256" key="1">
    <source>
        <dbReference type="ARBA" id="ARBA00007689"/>
    </source>
</evidence>
<gene>
    <name evidence="3" type="ORF">JY651_13885</name>
</gene>
<sequence length="241" mass="26312">MRFMVMHKMTDEMEKGLPPEPAIIEGVGKLIEEGSKEKVFVSGEGLKPSSQRVHIVYKSGKRTMTNGPFTDARELPAGFALMRVRSKEEAISWCDKLAAVLGDVELFLGAVNEAWDLGMMPKPENAPLRFLAMHKADERAENEAPPDPHTKAKLDALIDEMTKAGVLQATGGLASTKKGARIRFKGGKSTVMDGPFTESKELIAGYAILDLPSKAAAIDWAVRFGEVVKVNEIEVRQMSEG</sequence>
<feature type="domain" description="YCII-related" evidence="2">
    <location>
        <begin position="1"/>
        <end position="98"/>
    </location>
</feature>
<accession>A0ABX7P660</accession>
<dbReference type="SUPFAM" id="SSF54909">
    <property type="entry name" value="Dimeric alpha+beta barrel"/>
    <property type="match status" value="2"/>
</dbReference>
<protein>
    <recommendedName>
        <fullName evidence="2">YCII-related domain-containing protein</fullName>
    </recommendedName>
</protein>
<comment type="similarity">
    <text evidence="1">Belongs to the YciI family.</text>
</comment>
<evidence type="ECO:0000259" key="2">
    <source>
        <dbReference type="Pfam" id="PF03795"/>
    </source>
</evidence>
<dbReference type="Proteomes" id="UP000662747">
    <property type="component" value="Chromosome"/>
</dbReference>
<dbReference type="PANTHER" id="PTHR35174:SF1">
    <property type="entry name" value="BLL0086 PROTEIN"/>
    <property type="match status" value="1"/>
</dbReference>
<dbReference type="PANTHER" id="PTHR35174">
    <property type="entry name" value="BLL7171 PROTEIN-RELATED"/>
    <property type="match status" value="1"/>
</dbReference>
<reference evidence="3 4" key="1">
    <citation type="submission" date="2021-02" db="EMBL/GenBank/DDBJ databases">
        <title>De Novo genome assembly of isolated myxobacteria.</title>
        <authorList>
            <person name="Stevens D.C."/>
        </authorList>
    </citation>
    <scope>NUCLEOTIDE SEQUENCE [LARGE SCALE GENOMIC DNA]</scope>
    <source>
        <strain evidence="4">SCPEA02</strain>
    </source>
</reference>
<evidence type="ECO:0000313" key="4">
    <source>
        <dbReference type="Proteomes" id="UP000662747"/>
    </source>
</evidence>
<dbReference type="EMBL" id="CP071090">
    <property type="protein sequence ID" value="QSQ25948.1"/>
    <property type="molecule type" value="Genomic_DNA"/>
</dbReference>
<proteinExistence type="inferred from homology"/>
<evidence type="ECO:0000313" key="3">
    <source>
        <dbReference type="EMBL" id="QSQ25948.1"/>
    </source>
</evidence>
<dbReference type="RefSeq" id="WP_206727499.1">
    <property type="nucleotide sequence ID" value="NZ_CP071090.1"/>
</dbReference>
<dbReference type="Gene3D" id="3.30.70.1060">
    <property type="entry name" value="Dimeric alpha+beta barrel"/>
    <property type="match status" value="2"/>
</dbReference>
<dbReference type="Pfam" id="PF03795">
    <property type="entry name" value="YCII"/>
    <property type="match status" value="2"/>
</dbReference>
<keyword evidence="4" id="KW-1185">Reference proteome</keyword>
<name>A0ABX7P660_9BACT</name>